<dbReference type="GO" id="GO:0008270">
    <property type="term" value="F:zinc ion binding"/>
    <property type="evidence" value="ECO:0007669"/>
    <property type="project" value="InterPro"/>
</dbReference>
<dbReference type="SUPFAM" id="SSF52025">
    <property type="entry name" value="PA domain"/>
    <property type="match status" value="1"/>
</dbReference>
<dbReference type="GO" id="GO:0000981">
    <property type="term" value="F:DNA-binding transcription factor activity, RNA polymerase II-specific"/>
    <property type="evidence" value="ECO:0007669"/>
    <property type="project" value="InterPro"/>
</dbReference>
<dbReference type="InterPro" id="IPR036864">
    <property type="entry name" value="Zn2-C6_fun-type_DNA-bd_sf"/>
</dbReference>
<feature type="chain" id="PRO_5034524996" evidence="5">
    <location>
        <begin position="18"/>
        <end position="1380"/>
    </location>
</feature>
<protein>
    <submittedName>
        <fullName evidence="7">Glutamate carboxypeptidase protein</fullName>
    </submittedName>
</protein>
<dbReference type="SMART" id="SM00066">
    <property type="entry name" value="GAL4"/>
    <property type="match status" value="1"/>
</dbReference>
<feature type="signal peptide" evidence="5">
    <location>
        <begin position="1"/>
        <end position="17"/>
    </location>
</feature>
<organism evidence="7 8">
    <name type="scientific">Botryosphaeria dothidea</name>
    <dbReference type="NCBI Taxonomy" id="55169"/>
    <lineage>
        <taxon>Eukaryota</taxon>
        <taxon>Fungi</taxon>
        <taxon>Dikarya</taxon>
        <taxon>Ascomycota</taxon>
        <taxon>Pezizomycotina</taxon>
        <taxon>Dothideomycetes</taxon>
        <taxon>Dothideomycetes incertae sedis</taxon>
        <taxon>Botryosphaeriales</taxon>
        <taxon>Botryosphaeriaceae</taxon>
        <taxon>Botryosphaeria</taxon>
    </lineage>
</organism>
<dbReference type="InterPro" id="IPR003137">
    <property type="entry name" value="PA_domain"/>
</dbReference>
<keyword evidence="7" id="KW-0378">Hydrolase</keyword>
<keyword evidence="5" id="KW-0732">Signal</keyword>
<dbReference type="Gene3D" id="1.20.930.40">
    <property type="entry name" value="Transferrin receptor-like, dimerisation domain"/>
    <property type="match status" value="1"/>
</dbReference>
<dbReference type="Pfam" id="PF00172">
    <property type="entry name" value="Zn_clus"/>
    <property type="match status" value="1"/>
</dbReference>
<dbReference type="Pfam" id="PF04389">
    <property type="entry name" value="Peptidase_M28"/>
    <property type="match status" value="1"/>
</dbReference>
<feature type="domain" description="Zn(2)-C6 fungal-type" evidence="6">
    <location>
        <begin position="739"/>
        <end position="769"/>
    </location>
</feature>
<dbReference type="EMBL" id="WWBZ02000051">
    <property type="protein sequence ID" value="KAF4303851.1"/>
    <property type="molecule type" value="Genomic_DNA"/>
</dbReference>
<dbReference type="SUPFAM" id="SSF47672">
    <property type="entry name" value="Transferrin receptor-like dimerisation domain"/>
    <property type="match status" value="1"/>
</dbReference>
<dbReference type="CDD" id="cd12148">
    <property type="entry name" value="fungal_TF_MHR"/>
    <property type="match status" value="1"/>
</dbReference>
<dbReference type="InterPro" id="IPR007219">
    <property type="entry name" value="XnlR_reg_dom"/>
</dbReference>
<accession>A0A8H4N2Q6</accession>
<dbReference type="FunFam" id="3.50.30.30:FF:000008">
    <property type="entry name" value="Glutamate carboxypeptidase 2"/>
    <property type="match status" value="1"/>
</dbReference>
<comment type="similarity">
    <text evidence="1">Belongs to the peptidase M28 family. M28B subfamily.</text>
</comment>
<evidence type="ECO:0000313" key="8">
    <source>
        <dbReference type="Proteomes" id="UP000572817"/>
    </source>
</evidence>
<evidence type="ECO:0000259" key="6">
    <source>
        <dbReference type="PROSITE" id="PS50048"/>
    </source>
</evidence>
<dbReference type="PANTHER" id="PTHR10404">
    <property type="entry name" value="N-ACETYLATED-ALPHA-LINKED ACIDIC DIPEPTIDASE"/>
    <property type="match status" value="1"/>
</dbReference>
<dbReference type="SMART" id="SM00906">
    <property type="entry name" value="Fungal_trans"/>
    <property type="match status" value="1"/>
</dbReference>
<dbReference type="InterPro" id="IPR001138">
    <property type="entry name" value="Zn2Cys6_DnaBD"/>
</dbReference>
<evidence type="ECO:0000256" key="4">
    <source>
        <dbReference type="SAM" id="MobiDB-lite"/>
    </source>
</evidence>
<proteinExistence type="inferred from homology"/>
<dbReference type="InterPro" id="IPR046450">
    <property type="entry name" value="PA_dom_sf"/>
</dbReference>
<keyword evidence="2" id="KW-0479">Metal-binding</keyword>
<feature type="region of interest" description="Disordered" evidence="4">
    <location>
        <begin position="711"/>
        <end position="731"/>
    </location>
</feature>
<dbReference type="SUPFAM" id="SSF57701">
    <property type="entry name" value="Zn2/Cys6 DNA-binding domain"/>
    <property type="match status" value="1"/>
</dbReference>
<dbReference type="Gene3D" id="3.40.630.10">
    <property type="entry name" value="Zn peptidases"/>
    <property type="match status" value="1"/>
</dbReference>
<evidence type="ECO:0000256" key="3">
    <source>
        <dbReference type="ARBA" id="ARBA00023242"/>
    </source>
</evidence>
<dbReference type="Gene3D" id="3.50.30.30">
    <property type="match status" value="1"/>
</dbReference>
<dbReference type="InterPro" id="IPR039373">
    <property type="entry name" value="Peptidase_M28B"/>
</dbReference>
<evidence type="ECO:0000256" key="1">
    <source>
        <dbReference type="ARBA" id="ARBA00005634"/>
    </source>
</evidence>
<dbReference type="GO" id="GO:0004180">
    <property type="term" value="F:carboxypeptidase activity"/>
    <property type="evidence" value="ECO:0007669"/>
    <property type="project" value="UniProtKB-KW"/>
</dbReference>
<sequence>MASVLAVLSLLAAKAAACQREFLTPRGTGHHRNSKLVARQETAFPPVLSDVESALVNSFDNTTIDEWSYYYTHGLHIAGTNESVAQWTADKWSSFGVPSSLAEYWTLLNYPVSQSVSVVHSNGSSYAAILIEEVLAEDETTSYPNSVPAFHGLSWSGNASAEYVYVGRGQQVDFDRLKDLGVSLEGKIALAKYGGPFRGLKVKNAQENGMIGAVIFTDPGDDGNITEANGYAAYPDGPARNPTSIQRGSVQFLSQFPGDPTTPGYPSKEDSPRADTISVTPRIPSVPISWKDAVPFLAALDGYGTPGEEVNRTKWVGALNVTYSTGPAPGTTINLSNLMEEKITPIWDAIGIINGTNADETIIIGNHRDAWIVGGAADPNSGSAVLVELSKAFGKLLATGWKPRRNIVLASWDAEEYGLYGSTEWVEEYIPWLAETSIAYLNIDIGASGPRPDFSATPELHTIVNEIQKKILWPYAGTGELNQTLYDAWFEETEGEFGVLGSGSDYTSFLHNGISSIDLGAGGGPNDPIYHYHSNYDTYHWMITYGDPGFLVHKAIGQFLTLLAYHLADDPIIPFDIPNYTTQLRLYYDDLNATVAEAGATLDLGPLADAIDAFEESANAIASVAADAELTGDEVLISRVNTKYRDFQRGFTSQGGLPDRQFFRHVVFAPGIDTGYAPVTYPGITEAVDAGNLTLAESEVLRAAAADVDRDTHIPRPTHDPSALTDMKTQKPRQRVSTACKACRVKRTKCDGNPTQCSACRYRDQPCEYVYTEDKRKPPSKQHVRALEARIESLEKQLAGFRAHASSDHSSGSNHHHDSSTVPVAPVHATDIDYVTDTLGSFNIGDGGEICYFGSRSNHNLLRTAQLNKPPSLEMQRRGYDATRQQIGLASITDELEPHLLDLFWTWQNAWQRVVPRGPFLRDRACRNGSPFGRFYSPALLSSIFALASRYSDRSEVRQDPENPQTAGDAFAAQAKLMLLYECEAPTTTTVQALSLLALRETALDKEAFGWMHVGMAVRMALSLGLHLDCSQCVDEGIMTAEEAEVRSVTWWGCYVLDKLFNIGLGRPSMILDCLMTVKMPTTNCEEEQRPWTMSSADPVDDSTPISHCVSNAIQFCNMLTSVVEILDNIYSPGKYEKPSMASDAHLRLTSFYNELPSVLRISKSYTTRALPHVYQLHLQYHVIMVLLHRPFIKSRRTATGIITGVSNTKDSHYAACKESAEWIAAIFRNYKMHYGLRLIPISAVHCAFTAAVIFLLDATSANEQTHKRAIEGFKVCFGSLKDMEITWSWSSRSVLALRNLAQGWKVDISGIEASFTPPDVNQPTGSGLLLDAEDDESIFGQFMEPLPDMPHETLSSALDWSSLYPFAEGDDVTCVFHHQ</sequence>
<dbReference type="FunFam" id="3.40.630.10:FF:000101">
    <property type="entry name" value="N-acetylated alpha-linked acidic dipeptidase like 1"/>
    <property type="match status" value="1"/>
</dbReference>
<feature type="region of interest" description="Disordered" evidence="4">
    <location>
        <begin position="800"/>
        <end position="822"/>
    </location>
</feature>
<dbReference type="GO" id="GO:0006351">
    <property type="term" value="P:DNA-templated transcription"/>
    <property type="evidence" value="ECO:0007669"/>
    <property type="project" value="InterPro"/>
</dbReference>
<dbReference type="Gene3D" id="4.10.240.10">
    <property type="entry name" value="Zn(2)-C6 fungal-type DNA-binding domain"/>
    <property type="match status" value="1"/>
</dbReference>
<name>A0A8H4N2Q6_9PEZI</name>
<dbReference type="Pfam" id="PF04082">
    <property type="entry name" value="Fungal_trans"/>
    <property type="match status" value="1"/>
</dbReference>
<dbReference type="CDD" id="cd08022">
    <property type="entry name" value="M28_PSMA_like"/>
    <property type="match status" value="1"/>
</dbReference>
<dbReference type="InterPro" id="IPR007484">
    <property type="entry name" value="Peptidase_M28"/>
</dbReference>
<feature type="region of interest" description="Disordered" evidence="4">
    <location>
        <begin position="257"/>
        <end position="279"/>
    </location>
</feature>
<dbReference type="Pfam" id="PF02225">
    <property type="entry name" value="PA"/>
    <property type="match status" value="1"/>
</dbReference>
<gene>
    <name evidence="7" type="ORF">GTA08_BOTSDO08295</name>
</gene>
<keyword evidence="7" id="KW-0645">Protease</keyword>
<evidence type="ECO:0000313" key="7">
    <source>
        <dbReference type="EMBL" id="KAF4303851.1"/>
    </source>
</evidence>
<comment type="caution">
    <text evidence="7">The sequence shown here is derived from an EMBL/GenBank/DDBJ whole genome shotgun (WGS) entry which is preliminary data.</text>
</comment>
<keyword evidence="8" id="KW-1185">Reference proteome</keyword>
<dbReference type="Proteomes" id="UP000572817">
    <property type="component" value="Unassembled WGS sequence"/>
</dbReference>
<dbReference type="SUPFAM" id="SSF53187">
    <property type="entry name" value="Zn-dependent exopeptidases"/>
    <property type="match status" value="1"/>
</dbReference>
<dbReference type="InterPro" id="IPR036757">
    <property type="entry name" value="TFR-like_dimer_dom_sf"/>
</dbReference>
<dbReference type="GO" id="GO:0003677">
    <property type="term" value="F:DNA binding"/>
    <property type="evidence" value="ECO:0007669"/>
    <property type="project" value="InterPro"/>
</dbReference>
<evidence type="ECO:0000256" key="2">
    <source>
        <dbReference type="ARBA" id="ARBA00022723"/>
    </source>
</evidence>
<dbReference type="CDD" id="cd00067">
    <property type="entry name" value="GAL4"/>
    <property type="match status" value="1"/>
</dbReference>
<dbReference type="CDD" id="cd02121">
    <property type="entry name" value="PA_GCPII_like"/>
    <property type="match status" value="1"/>
</dbReference>
<reference evidence="7" key="1">
    <citation type="submission" date="2020-04" db="EMBL/GenBank/DDBJ databases">
        <title>Genome Assembly and Annotation of Botryosphaeria dothidea sdau 11-99, a Latent Pathogen of Apple Fruit Ring Rot in China.</title>
        <authorList>
            <person name="Yu C."/>
            <person name="Diao Y."/>
            <person name="Lu Q."/>
            <person name="Zhao J."/>
            <person name="Cui S."/>
            <person name="Peng C."/>
            <person name="He B."/>
            <person name="Liu H."/>
        </authorList>
    </citation>
    <scope>NUCLEOTIDE SEQUENCE [LARGE SCALE GENOMIC DNA]</scope>
    <source>
        <strain evidence="7">Sdau11-99</strain>
    </source>
</reference>
<evidence type="ECO:0000256" key="5">
    <source>
        <dbReference type="SAM" id="SignalP"/>
    </source>
</evidence>
<keyword evidence="3" id="KW-0539">Nucleus</keyword>
<dbReference type="PROSITE" id="PS50048">
    <property type="entry name" value="ZN2_CY6_FUNGAL_2"/>
    <property type="match status" value="1"/>
</dbReference>
<dbReference type="Pfam" id="PF04253">
    <property type="entry name" value="TFR_dimer"/>
    <property type="match status" value="1"/>
</dbReference>
<dbReference type="PROSITE" id="PS00463">
    <property type="entry name" value="ZN2_CY6_FUNGAL_1"/>
    <property type="match status" value="1"/>
</dbReference>
<keyword evidence="7" id="KW-0121">Carboxypeptidase</keyword>
<dbReference type="PANTHER" id="PTHR10404:SF46">
    <property type="entry name" value="VACUOLAR PROTEIN SORTING-ASSOCIATED PROTEIN 70"/>
    <property type="match status" value="1"/>
</dbReference>
<dbReference type="OrthoDB" id="5841748at2759"/>
<dbReference type="InterPro" id="IPR007365">
    <property type="entry name" value="TFR-like_dimer_dom"/>
</dbReference>